<reference evidence="11 12" key="1">
    <citation type="submission" date="2015-04" db="EMBL/GenBank/DDBJ databases">
        <title>Taxonomic description and genome sequence of Salinicoccus sediminis sp. nov., a novel hyper halotolerant bacterium isolated from marine sediment.</title>
        <authorList>
            <person name="Mathan Kumar R."/>
            <person name="Kaur G."/>
            <person name="Kumar N."/>
            <person name="Kumar A."/>
            <person name="Singh N.K."/>
            <person name="Kaur N."/>
            <person name="Mayilraj S."/>
        </authorList>
    </citation>
    <scope>NUCLEOTIDE SEQUENCE [LARGE SCALE GENOMIC DNA]</scope>
    <source>
        <strain evidence="11 12">SV-16</strain>
    </source>
</reference>
<dbReference type="Pfam" id="PF02780">
    <property type="entry name" value="Transketolase_C"/>
    <property type="match status" value="1"/>
</dbReference>
<evidence type="ECO:0000256" key="3">
    <source>
        <dbReference type="ARBA" id="ARBA00012281"/>
    </source>
</evidence>
<evidence type="ECO:0000256" key="4">
    <source>
        <dbReference type="ARBA" id="ARBA00016138"/>
    </source>
</evidence>
<dbReference type="CDD" id="cd07036">
    <property type="entry name" value="TPP_PYR_E1-PDHc-beta_like"/>
    <property type="match status" value="1"/>
</dbReference>
<evidence type="ECO:0000256" key="5">
    <source>
        <dbReference type="ARBA" id="ARBA00023002"/>
    </source>
</evidence>
<evidence type="ECO:0000256" key="1">
    <source>
        <dbReference type="ARBA" id="ARBA00001964"/>
    </source>
</evidence>
<dbReference type="Proteomes" id="UP000034287">
    <property type="component" value="Unassembled WGS sequence"/>
</dbReference>
<dbReference type="FunFam" id="3.40.50.970:FF:000001">
    <property type="entry name" value="Pyruvate dehydrogenase E1 beta subunit"/>
    <property type="match status" value="1"/>
</dbReference>
<comment type="caution">
    <text evidence="11">The sequence shown here is derived from an EMBL/GenBank/DDBJ whole genome shotgun (WGS) entry which is preliminary data.</text>
</comment>
<dbReference type="InterPro" id="IPR009014">
    <property type="entry name" value="Transketo_C/PFOR_II"/>
</dbReference>
<dbReference type="SUPFAM" id="SSF52922">
    <property type="entry name" value="TK C-terminal domain-like"/>
    <property type="match status" value="1"/>
</dbReference>
<dbReference type="InterPro" id="IPR033248">
    <property type="entry name" value="Transketolase_C"/>
</dbReference>
<dbReference type="EC" id="1.2.4.1" evidence="3"/>
<comment type="catalytic activity">
    <reaction evidence="9">
        <text>N(6)-[(R)-lipoyl]-L-lysyl-[protein] + pyruvate + H(+) = N(6)-[(R)-S(8)-acetyldihydrolipoyl]-L-lysyl-[protein] + CO2</text>
        <dbReference type="Rhea" id="RHEA:19189"/>
        <dbReference type="Rhea" id="RHEA-COMP:10474"/>
        <dbReference type="Rhea" id="RHEA-COMP:10478"/>
        <dbReference type="ChEBI" id="CHEBI:15361"/>
        <dbReference type="ChEBI" id="CHEBI:15378"/>
        <dbReference type="ChEBI" id="CHEBI:16526"/>
        <dbReference type="ChEBI" id="CHEBI:83099"/>
        <dbReference type="ChEBI" id="CHEBI:83111"/>
        <dbReference type="EC" id="1.2.4.1"/>
    </reaction>
</comment>
<dbReference type="SUPFAM" id="SSF52518">
    <property type="entry name" value="Thiamin diphosphate-binding fold (THDP-binding)"/>
    <property type="match status" value="1"/>
</dbReference>
<protein>
    <recommendedName>
        <fullName evidence="4">Pyruvate dehydrogenase E1 component subunit beta</fullName>
        <ecNumber evidence="3">1.2.4.1</ecNumber>
    </recommendedName>
</protein>
<dbReference type="PATRIC" id="fig|1432562.3.peg.586"/>
<feature type="domain" description="Transketolase-like pyrimidine-binding" evidence="10">
    <location>
        <begin position="4"/>
        <end position="179"/>
    </location>
</feature>
<evidence type="ECO:0000313" key="11">
    <source>
        <dbReference type="EMBL" id="KKK35773.1"/>
    </source>
</evidence>
<comment type="function">
    <text evidence="8">The pyruvate dehydrogenase complex catalyzes the overall conversion of pyruvate to acetyl-CoA and CO(2). It contains multiple copies of three enzymatic components: pyruvate dehydrogenase (E1), dihydrolipoamide acetyltransferase (E2) and lipoamide dehydrogenase (E3).</text>
</comment>
<comment type="cofactor">
    <cofactor evidence="1">
        <name>thiamine diphosphate</name>
        <dbReference type="ChEBI" id="CHEBI:58937"/>
    </cofactor>
</comment>
<dbReference type="STRING" id="1432562.WN59_02855"/>
<dbReference type="Pfam" id="PF02779">
    <property type="entry name" value="Transket_pyr"/>
    <property type="match status" value="1"/>
</dbReference>
<dbReference type="GO" id="GO:0004739">
    <property type="term" value="F:pyruvate dehydrogenase (acetyl-transferring) activity"/>
    <property type="evidence" value="ECO:0007669"/>
    <property type="project" value="UniProtKB-EC"/>
</dbReference>
<evidence type="ECO:0000256" key="9">
    <source>
        <dbReference type="ARBA" id="ARBA00051231"/>
    </source>
</evidence>
<evidence type="ECO:0000313" key="12">
    <source>
        <dbReference type="Proteomes" id="UP000034287"/>
    </source>
</evidence>
<dbReference type="PANTHER" id="PTHR43257:SF2">
    <property type="entry name" value="PYRUVATE DEHYDROGENASE E1 COMPONENT SUBUNIT BETA"/>
    <property type="match status" value="1"/>
</dbReference>
<dbReference type="SMART" id="SM00861">
    <property type="entry name" value="Transket_pyr"/>
    <property type="match status" value="1"/>
</dbReference>
<evidence type="ECO:0000256" key="7">
    <source>
        <dbReference type="ARBA" id="ARBA00023317"/>
    </source>
</evidence>
<dbReference type="EMBL" id="LAYZ01000001">
    <property type="protein sequence ID" value="KKK35773.1"/>
    <property type="molecule type" value="Genomic_DNA"/>
</dbReference>
<organism evidence="11 12">
    <name type="scientific">Salinicoccus sediminis</name>
    <dbReference type="NCBI Taxonomy" id="1432562"/>
    <lineage>
        <taxon>Bacteria</taxon>
        <taxon>Bacillati</taxon>
        <taxon>Bacillota</taxon>
        <taxon>Bacilli</taxon>
        <taxon>Bacillales</taxon>
        <taxon>Staphylococcaceae</taxon>
        <taxon>Salinicoccus</taxon>
    </lineage>
</organism>
<dbReference type="InterPro" id="IPR029061">
    <property type="entry name" value="THDP-binding"/>
</dbReference>
<comment type="subunit">
    <text evidence="2">Heterodimer of an alpha and a beta chain.</text>
</comment>
<dbReference type="OrthoDB" id="9771835at2"/>
<sequence>MRQLTIVQALNEALAIKLEEDGDTLVFGEDIGKNGGVFRVTDGLQDKFGGDRVFDTPLAESGILGMAIGLAENKFRPVPELQFFGFVLEAMDSIAGQMSRYRYRTGGAKNLPITIRAPFGGGVHTPELHSDSFEGMVTQVPGIRVVVPSSPYDAKGLLISSIESDDPVLFLEHLKLYRSVKEEVPKEKYTVPLDKANIVRAGDGVTVVAYGQMVHEAVLAAEKSDASVEVIDLRTISPIDMDTIEKSVKKTGNVVVVQEAQRSSGVMGNLLGEIAEHCFMYLDSPPKRVTPPDTAFAFGAAENIWIPDSVKIEETIRETLEF</sequence>
<accession>A0A0M2SNH4</accession>
<dbReference type="PANTHER" id="PTHR43257">
    <property type="entry name" value="PYRUVATE DEHYDROGENASE E1 COMPONENT BETA SUBUNIT"/>
    <property type="match status" value="1"/>
</dbReference>
<dbReference type="RefSeq" id="WP_046512236.1">
    <property type="nucleotide sequence ID" value="NZ_LAYZ01000001.1"/>
</dbReference>
<dbReference type="FunFam" id="3.40.50.920:FF:000001">
    <property type="entry name" value="Pyruvate dehydrogenase E1 beta subunit"/>
    <property type="match status" value="1"/>
</dbReference>
<evidence type="ECO:0000256" key="2">
    <source>
        <dbReference type="ARBA" id="ARBA00011870"/>
    </source>
</evidence>
<name>A0A0M2SNH4_9STAP</name>
<evidence type="ECO:0000256" key="8">
    <source>
        <dbReference type="ARBA" id="ARBA00025211"/>
    </source>
</evidence>
<gene>
    <name evidence="11" type="ORF">WN59_02855</name>
</gene>
<keyword evidence="5" id="KW-0560">Oxidoreductase</keyword>
<dbReference type="Gene3D" id="3.40.50.970">
    <property type="match status" value="1"/>
</dbReference>
<dbReference type="AlphaFoldDB" id="A0A0M2SNH4"/>
<keyword evidence="7" id="KW-0670">Pyruvate</keyword>
<proteinExistence type="predicted"/>
<keyword evidence="6" id="KW-0786">Thiamine pyrophosphate</keyword>
<evidence type="ECO:0000259" key="10">
    <source>
        <dbReference type="SMART" id="SM00861"/>
    </source>
</evidence>
<dbReference type="Gene3D" id="3.40.50.920">
    <property type="match status" value="1"/>
</dbReference>
<keyword evidence="12" id="KW-1185">Reference proteome</keyword>
<evidence type="ECO:0000256" key="6">
    <source>
        <dbReference type="ARBA" id="ARBA00023052"/>
    </source>
</evidence>
<dbReference type="InterPro" id="IPR005475">
    <property type="entry name" value="Transketolase-like_Pyr-bd"/>
</dbReference>